<dbReference type="Gene3D" id="2.60.40.1120">
    <property type="entry name" value="Carboxypeptidase-like, regulatory domain"/>
    <property type="match status" value="1"/>
</dbReference>
<keyword evidence="2 8" id="KW-0813">Transport</keyword>
<dbReference type="PANTHER" id="PTHR30069">
    <property type="entry name" value="TONB-DEPENDENT OUTER MEMBRANE RECEPTOR"/>
    <property type="match status" value="1"/>
</dbReference>
<evidence type="ECO:0000259" key="10">
    <source>
        <dbReference type="Pfam" id="PF07715"/>
    </source>
</evidence>
<evidence type="ECO:0000256" key="7">
    <source>
        <dbReference type="ARBA" id="ARBA00023237"/>
    </source>
</evidence>
<dbReference type="AlphaFoldDB" id="A0A6B3LVU9"/>
<dbReference type="EMBL" id="JAAGWD010000005">
    <property type="protein sequence ID" value="NEM98416.1"/>
    <property type="molecule type" value="Genomic_DNA"/>
</dbReference>
<dbReference type="NCBIfam" id="TIGR04057">
    <property type="entry name" value="SusC_RagA_signa"/>
    <property type="match status" value="1"/>
</dbReference>
<dbReference type="SUPFAM" id="SSF49464">
    <property type="entry name" value="Carboxypeptidase regulatory domain-like"/>
    <property type="match status" value="1"/>
</dbReference>
<dbReference type="Proteomes" id="UP000474777">
    <property type="component" value="Unassembled WGS sequence"/>
</dbReference>
<dbReference type="Pfam" id="PF13715">
    <property type="entry name" value="CarbopepD_reg_2"/>
    <property type="match status" value="1"/>
</dbReference>
<feature type="domain" description="TonB-dependent receptor plug" evidence="10">
    <location>
        <begin position="222"/>
        <end position="352"/>
    </location>
</feature>
<dbReference type="SUPFAM" id="SSF56935">
    <property type="entry name" value="Porins"/>
    <property type="match status" value="1"/>
</dbReference>
<keyword evidence="7 8" id="KW-0998">Cell outer membrane</keyword>
<evidence type="ECO:0000256" key="1">
    <source>
        <dbReference type="ARBA" id="ARBA00004571"/>
    </source>
</evidence>
<dbReference type="PROSITE" id="PS52016">
    <property type="entry name" value="TONB_DEPENDENT_REC_3"/>
    <property type="match status" value="1"/>
</dbReference>
<dbReference type="Pfam" id="PF07715">
    <property type="entry name" value="Plug"/>
    <property type="match status" value="1"/>
</dbReference>
<sequence>MVNLAIHRKNFNRFYLLLFTCLLGLSCHVTYAQTRDWKKINVSINVKQEPIRVVLGDLEKQIDMSFSYDATELDLEQKISITFNGSLFNAFREIGSLAGVDFLQNDNTITIRKRKTTLNVADTRIINGVVVDKQDNSPLPGVMVIVKGTNKATSTDLNGEFSFRLVKENIPATVLEFRFMGMRTKEVVVGSQSRFEVALEQNTHSLKEVVVTSSYEGEKRREEVVGSISQLTSRELQVDRPIESFDKMMQGLIAGVQVETSTEPNKPVKVNIRGQNSITSFGGKRNTSTQPLYVVDGVPMYEQQRGDESTRFNNENYLNPLSNINPQDIQSISVLKDASASAIYGADAANGVIIITTKAGTAGKTRVNFDYSTGVSTFINEFKYLSGPQYYEVLREAYINNKLPVKTAELRAGSSTIDTDWFDLLNRNGSYQNANFSLSGGNEATNYRFSTGYMNQKSSSRGNELSKLFVNLRLNHKLSNKFDLGIKISPAFTRQSGVNSFGGVILPPNIAPYNENGDPNELPDMKVANPIAVQEQNEDYHEGVSFMGSTSLNYKVTDALSFSGTLGTDYYDKKETQFRSARNATGRNLNGALRIYDRKNLGWIAFMQGMYDKTFLARHSVNVIAGTQMQDQETNLLNGYGSGFTYDRMRELSQAETQQSASSKNEKATLSYYSQASYSFDKKYFFNVNARADKSSAFGGDKQVALNGSIGLGWIVTKESFLQPTDVLNHLRFRASYGSTGNSRIGTYAARGLYAFTGTSNYNGNTGSVPDGSAAPNPGLGWERSIKLNFGLDATFFNRIDITAEVYQNTIKDLISTIEVSHEIGFKGVSANTGTMQNRGFELTVNSSNIQNQNLNWTSSFNFGLNRNKITAFNYGFLSQYSAATSASVTKVGTSTGSIWGYEWGGVDPDSGEEWFYDKNGNKLTAKETNVLPISEGMVIGDRLPLFEGGLVNTFNYKTITFSFNIIYSYGASFLADYSIQSDGRNLDHRNQSINLLDRWQKPGDITNVPKLYFPRSIVSNSSRYVHDLSHIKLSNVALSYQLPEHITGMLRMKNLSVFTNASNLLYWYREKSPEGRNGIAEVRFIYPEMMTVTGGVRIGL</sequence>
<comment type="similarity">
    <text evidence="8">Belongs to the TonB-dependent receptor family.</text>
</comment>
<comment type="caution">
    <text evidence="11">The sequence shown here is derived from an EMBL/GenBank/DDBJ whole genome shotgun (WGS) entry which is preliminary data.</text>
</comment>
<evidence type="ECO:0000256" key="4">
    <source>
        <dbReference type="ARBA" id="ARBA00022692"/>
    </source>
</evidence>
<dbReference type="NCBIfam" id="TIGR04056">
    <property type="entry name" value="OMP_RagA_SusC"/>
    <property type="match status" value="1"/>
</dbReference>
<evidence type="ECO:0000256" key="9">
    <source>
        <dbReference type="SAM" id="SignalP"/>
    </source>
</evidence>
<dbReference type="GO" id="GO:0015344">
    <property type="term" value="F:siderophore uptake transmembrane transporter activity"/>
    <property type="evidence" value="ECO:0007669"/>
    <property type="project" value="TreeGrafter"/>
</dbReference>
<dbReference type="InterPro" id="IPR039426">
    <property type="entry name" value="TonB-dep_rcpt-like"/>
</dbReference>
<proteinExistence type="inferred from homology"/>
<dbReference type="InterPro" id="IPR023997">
    <property type="entry name" value="TonB-dep_OMP_SusC/RagA_CS"/>
</dbReference>
<keyword evidence="6 8" id="KW-0472">Membrane</keyword>
<dbReference type="InterPro" id="IPR037066">
    <property type="entry name" value="Plug_dom_sf"/>
</dbReference>
<dbReference type="PANTHER" id="PTHR30069:SF29">
    <property type="entry name" value="HEMOGLOBIN AND HEMOGLOBIN-HAPTOGLOBIN-BINDING PROTEIN 1-RELATED"/>
    <property type="match status" value="1"/>
</dbReference>
<keyword evidence="3 8" id="KW-1134">Transmembrane beta strand</keyword>
<dbReference type="InterPro" id="IPR008969">
    <property type="entry name" value="CarboxyPept-like_regulatory"/>
</dbReference>
<keyword evidence="4 8" id="KW-0812">Transmembrane</keyword>
<gene>
    <name evidence="11" type="ORF">GXP69_11990</name>
</gene>
<feature type="chain" id="PRO_5025681855" evidence="9">
    <location>
        <begin position="33"/>
        <end position="1101"/>
    </location>
</feature>
<dbReference type="Gene3D" id="2.40.170.20">
    <property type="entry name" value="TonB-dependent receptor, beta-barrel domain"/>
    <property type="match status" value="1"/>
</dbReference>
<evidence type="ECO:0000256" key="6">
    <source>
        <dbReference type="ARBA" id="ARBA00023136"/>
    </source>
</evidence>
<evidence type="ECO:0000256" key="2">
    <source>
        <dbReference type="ARBA" id="ARBA00022448"/>
    </source>
</evidence>
<name>A0A6B3LVU9_9BACT</name>
<feature type="signal peptide" evidence="9">
    <location>
        <begin position="1"/>
        <end position="32"/>
    </location>
</feature>
<keyword evidence="5 9" id="KW-0732">Signal</keyword>
<dbReference type="InterPro" id="IPR012910">
    <property type="entry name" value="Plug_dom"/>
</dbReference>
<keyword evidence="12" id="KW-1185">Reference proteome</keyword>
<dbReference type="GO" id="GO:0044718">
    <property type="term" value="P:siderophore transmembrane transport"/>
    <property type="evidence" value="ECO:0007669"/>
    <property type="project" value="TreeGrafter"/>
</dbReference>
<evidence type="ECO:0000313" key="11">
    <source>
        <dbReference type="EMBL" id="NEM98416.1"/>
    </source>
</evidence>
<reference evidence="11 12" key="1">
    <citation type="submission" date="2020-02" db="EMBL/GenBank/DDBJ databases">
        <authorList>
            <person name="Kim M.K."/>
        </authorList>
    </citation>
    <scope>NUCLEOTIDE SEQUENCE [LARGE SCALE GENOMIC DNA]</scope>
    <source>
        <strain evidence="11 12">BT327</strain>
    </source>
</reference>
<comment type="subcellular location">
    <subcellularLocation>
        <location evidence="1 8">Cell outer membrane</location>
        <topology evidence="1 8">Multi-pass membrane protein</topology>
    </subcellularLocation>
</comment>
<dbReference type="GO" id="GO:0009279">
    <property type="term" value="C:cell outer membrane"/>
    <property type="evidence" value="ECO:0007669"/>
    <property type="project" value="UniProtKB-SubCell"/>
</dbReference>
<organism evidence="11 12">
    <name type="scientific">Pontibacter burrus</name>
    <dbReference type="NCBI Taxonomy" id="2704466"/>
    <lineage>
        <taxon>Bacteria</taxon>
        <taxon>Pseudomonadati</taxon>
        <taxon>Bacteroidota</taxon>
        <taxon>Cytophagia</taxon>
        <taxon>Cytophagales</taxon>
        <taxon>Hymenobacteraceae</taxon>
        <taxon>Pontibacter</taxon>
    </lineage>
</organism>
<dbReference type="Gene3D" id="2.170.130.10">
    <property type="entry name" value="TonB-dependent receptor, plug domain"/>
    <property type="match status" value="1"/>
</dbReference>
<dbReference type="InterPro" id="IPR036942">
    <property type="entry name" value="Beta-barrel_TonB_sf"/>
</dbReference>
<protein>
    <submittedName>
        <fullName evidence="11">SusC/RagA family TonB-linked outer membrane protein</fullName>
    </submittedName>
</protein>
<dbReference type="InterPro" id="IPR023996">
    <property type="entry name" value="TonB-dep_OMP_SusC/RagA"/>
</dbReference>
<accession>A0A6B3LVU9</accession>
<evidence type="ECO:0000313" key="12">
    <source>
        <dbReference type="Proteomes" id="UP000474777"/>
    </source>
</evidence>
<evidence type="ECO:0000256" key="5">
    <source>
        <dbReference type="ARBA" id="ARBA00022729"/>
    </source>
</evidence>
<evidence type="ECO:0000256" key="8">
    <source>
        <dbReference type="PROSITE-ProRule" id="PRU01360"/>
    </source>
</evidence>
<evidence type="ECO:0000256" key="3">
    <source>
        <dbReference type="ARBA" id="ARBA00022452"/>
    </source>
</evidence>